<reference evidence="5 6" key="1">
    <citation type="journal article" date="2024" name="Int. J. Syst. Evol. Microbiol.">
        <title>Paenibacillus hexagrammi sp. nov., a novel bacterium isolated from the gut content of Hexagrammos agrammus.</title>
        <authorList>
            <person name="Jung H.K."/>
            <person name="Kim D.G."/>
            <person name="Zin H."/>
            <person name="Park J."/>
            <person name="Jung H."/>
            <person name="Kim Y.O."/>
            <person name="Kong H.J."/>
            <person name="Kim J.W."/>
            <person name="Kim Y.S."/>
        </authorList>
    </citation>
    <scope>NUCLEOTIDE SEQUENCE [LARGE SCALE GENOMIC DNA]</scope>
    <source>
        <strain evidence="5 6">YPD9-1</strain>
    </source>
</reference>
<dbReference type="Proteomes" id="UP001649230">
    <property type="component" value="Chromosome"/>
</dbReference>
<dbReference type="PANTHER" id="PTHR34384">
    <property type="entry name" value="L-2,3-DIAMINOPROPANOATE--CITRATE LIGASE"/>
    <property type="match status" value="1"/>
</dbReference>
<dbReference type="RefSeq" id="WP_235122633.1">
    <property type="nucleotide sequence ID" value="NZ_CP090978.1"/>
</dbReference>
<evidence type="ECO:0000313" key="6">
    <source>
        <dbReference type="Proteomes" id="UP001649230"/>
    </source>
</evidence>
<dbReference type="InterPro" id="IPR037455">
    <property type="entry name" value="LucA/IucC-like"/>
</dbReference>
<sequence length="657" mass="74964">MTYEEESISVSQQMVLEDLINAMLAEKLLEDHPSVKLLSSEEWRRRSHDDMRLAAIADELGELDDHVSVVIFVESTSEIAAGFLVKPALNHPYRLTGDNGAVKAWIGEGSQVMHTQLGPLEFMKLIAALYAHDPITIDQESLTRFMDMLDQTVQHTAWSLENARPETPVLSLLGSMSSLLAAERKAAFRDRPFHPVSKVKQGWGYEECRQYTAEFANPIKLSWMAVKREYLASGQEQSDDCLYVTPEKLLLSEEQRCRLAEVMVRRGLDAEAYVPIPVHPWQMQEVLPEKLQQEMESGICVPLQVELGEYYATSSVRSLMPESGGTCHVKLPLGMYSLGGLRYLSAIKLMNGQCAERLLRNATALDERLREQLFLCDETFWWAYLPEDRDLFADYPRHVSVMVRQYPAALIEDEDVRLFPMSTLAVASADRQGHVFDEWLAFLGAEYSEANIRLLFREVFIPYFELIFRLFKLGIMPEIHGQNCVLVWRRGKIEGLLLRDHDAVRLYVPWLNANGLEDPAYRLRPGYPNSLYHDHPEKLLAFFQMLGIQVNGCAVLTCVAKHYGIPEEVLWTELESCLEQAIVQAELPQEVERVLRSSLFEQAMWPWKQVVRPLIKQHLRVPGSMPFGQGEVPNPLHVLKTMKEKQKVEQTHASIGG</sequence>
<feature type="domain" description="Aerobactin siderophore biosynthesis IucA/IucC N-terminal" evidence="3">
    <location>
        <begin position="181"/>
        <end position="425"/>
    </location>
</feature>
<keyword evidence="6" id="KW-1185">Reference proteome</keyword>
<comment type="similarity">
    <text evidence="2">Belongs to the IucA/IucC family.</text>
</comment>
<proteinExistence type="inferred from homology"/>
<dbReference type="Pfam" id="PF06276">
    <property type="entry name" value="FhuF"/>
    <property type="match status" value="1"/>
</dbReference>
<evidence type="ECO:0000256" key="1">
    <source>
        <dbReference type="ARBA" id="ARBA00004924"/>
    </source>
</evidence>
<protein>
    <submittedName>
        <fullName evidence="5">IucA/IucC family protein</fullName>
    </submittedName>
</protein>
<evidence type="ECO:0000259" key="4">
    <source>
        <dbReference type="Pfam" id="PF06276"/>
    </source>
</evidence>
<dbReference type="Pfam" id="PF04183">
    <property type="entry name" value="IucA_IucC"/>
    <property type="match status" value="1"/>
</dbReference>
<feature type="domain" description="Aerobactin siderophore biosynthesis IucA/IucC-like C-terminal" evidence="4">
    <location>
        <begin position="461"/>
        <end position="608"/>
    </location>
</feature>
<gene>
    <name evidence="5" type="ORF">L0M14_13975</name>
</gene>
<evidence type="ECO:0000256" key="2">
    <source>
        <dbReference type="ARBA" id="ARBA00007832"/>
    </source>
</evidence>
<comment type="pathway">
    <text evidence="1">Siderophore biosynthesis.</text>
</comment>
<organism evidence="5 6">
    <name type="scientific">Paenibacillus hexagrammi</name>
    <dbReference type="NCBI Taxonomy" id="2908839"/>
    <lineage>
        <taxon>Bacteria</taxon>
        <taxon>Bacillati</taxon>
        <taxon>Bacillota</taxon>
        <taxon>Bacilli</taxon>
        <taxon>Bacillales</taxon>
        <taxon>Paenibacillaceae</taxon>
        <taxon>Paenibacillus</taxon>
    </lineage>
</organism>
<dbReference type="PANTHER" id="PTHR34384:SF6">
    <property type="entry name" value="STAPHYLOFERRIN B SYNTHASE"/>
    <property type="match status" value="1"/>
</dbReference>
<dbReference type="InterPro" id="IPR007310">
    <property type="entry name" value="Aerobactin_biosyn_IucA/IucC_N"/>
</dbReference>
<name>A0ABY3SQ02_9BACL</name>
<dbReference type="Gene3D" id="1.10.510.40">
    <property type="match status" value="1"/>
</dbReference>
<dbReference type="InterPro" id="IPR022770">
    <property type="entry name" value="IucA/IucC-like_C"/>
</dbReference>
<evidence type="ECO:0000313" key="5">
    <source>
        <dbReference type="EMBL" id="UJF36078.1"/>
    </source>
</evidence>
<dbReference type="EMBL" id="CP090978">
    <property type="protein sequence ID" value="UJF36078.1"/>
    <property type="molecule type" value="Genomic_DNA"/>
</dbReference>
<evidence type="ECO:0000259" key="3">
    <source>
        <dbReference type="Pfam" id="PF04183"/>
    </source>
</evidence>
<accession>A0ABY3SQ02</accession>